<evidence type="ECO:0000256" key="1">
    <source>
        <dbReference type="SAM" id="MobiDB-lite"/>
    </source>
</evidence>
<protein>
    <submittedName>
        <fullName evidence="2">Uncharacterized protein</fullName>
    </submittedName>
</protein>
<evidence type="ECO:0000313" key="3">
    <source>
        <dbReference type="Proteomes" id="UP001314169"/>
    </source>
</evidence>
<feature type="compositionally biased region" description="Basic and acidic residues" evidence="1">
    <location>
        <begin position="94"/>
        <end position="110"/>
    </location>
</feature>
<sequence>MQIDPHILMSQDGCPTMAAPMSSQDGQQGKAVGGNQYCRGGSGGRGERETSLQRRAVGGDWVGRGAVNQAGRGTVRGNQAGKQLGASLLILERERGRRGRERERENEREVSCLPHVP</sequence>
<proteinExistence type="predicted"/>
<accession>A0ABN9ZV80</accession>
<name>A0ABN9ZV80_PIPNA</name>
<feature type="region of interest" description="Disordered" evidence="1">
    <location>
        <begin position="1"/>
        <end position="51"/>
    </location>
</feature>
<dbReference type="EMBL" id="OY882859">
    <property type="protein sequence ID" value="CAK6440935.1"/>
    <property type="molecule type" value="Genomic_DNA"/>
</dbReference>
<keyword evidence="3" id="KW-1185">Reference proteome</keyword>
<evidence type="ECO:0000313" key="2">
    <source>
        <dbReference type="EMBL" id="CAK6440935.1"/>
    </source>
</evidence>
<reference evidence="2" key="1">
    <citation type="submission" date="2023-12" db="EMBL/GenBank/DDBJ databases">
        <authorList>
            <person name="Brown T."/>
        </authorList>
    </citation>
    <scope>NUCLEOTIDE SEQUENCE</scope>
</reference>
<organism evidence="2 3">
    <name type="scientific">Pipistrellus nathusii</name>
    <name type="common">Nathusius' pipistrelle</name>
    <dbReference type="NCBI Taxonomy" id="59473"/>
    <lineage>
        <taxon>Eukaryota</taxon>
        <taxon>Metazoa</taxon>
        <taxon>Chordata</taxon>
        <taxon>Craniata</taxon>
        <taxon>Vertebrata</taxon>
        <taxon>Euteleostomi</taxon>
        <taxon>Mammalia</taxon>
        <taxon>Eutheria</taxon>
        <taxon>Laurasiatheria</taxon>
        <taxon>Chiroptera</taxon>
        <taxon>Yangochiroptera</taxon>
        <taxon>Vespertilionidae</taxon>
        <taxon>Pipistrellus</taxon>
    </lineage>
</organism>
<dbReference type="Proteomes" id="UP001314169">
    <property type="component" value="Chromosome 2"/>
</dbReference>
<gene>
    <name evidence="2" type="ORF">MPIPNATIZW_LOCUS9241</name>
</gene>
<feature type="region of interest" description="Disordered" evidence="1">
    <location>
        <begin position="94"/>
        <end position="117"/>
    </location>
</feature>